<evidence type="ECO:0000256" key="1">
    <source>
        <dbReference type="ARBA" id="ARBA00022908"/>
    </source>
</evidence>
<dbReference type="HOGENOM" id="CLU_798834_0_0_5"/>
<dbReference type="CDD" id="cd00397">
    <property type="entry name" value="DNA_BRE_C"/>
    <property type="match status" value="1"/>
</dbReference>
<evidence type="ECO:0000256" key="2">
    <source>
        <dbReference type="ARBA" id="ARBA00023172"/>
    </source>
</evidence>
<dbReference type="InterPro" id="IPR011010">
    <property type="entry name" value="DNA_brk_join_enz"/>
</dbReference>
<dbReference type="Pfam" id="PF00589">
    <property type="entry name" value="Phage_integrase"/>
    <property type="match status" value="1"/>
</dbReference>
<organism evidence="4 5">
    <name type="scientific">Roseobacter denitrificans (strain ATCC 33942 / OCh 114)</name>
    <name type="common">Erythrobacter sp. (strain OCh 114)</name>
    <name type="synonym">Roseobacter denitrificans</name>
    <dbReference type="NCBI Taxonomy" id="375451"/>
    <lineage>
        <taxon>Bacteria</taxon>
        <taxon>Pseudomonadati</taxon>
        <taxon>Pseudomonadota</taxon>
        <taxon>Alphaproteobacteria</taxon>
        <taxon>Rhodobacterales</taxon>
        <taxon>Roseobacteraceae</taxon>
        <taxon>Roseobacter</taxon>
    </lineage>
</organism>
<dbReference type="PROSITE" id="PS51898">
    <property type="entry name" value="TYR_RECOMBINASE"/>
    <property type="match status" value="1"/>
</dbReference>
<dbReference type="GO" id="GO:0003677">
    <property type="term" value="F:DNA binding"/>
    <property type="evidence" value="ECO:0007669"/>
    <property type="project" value="InterPro"/>
</dbReference>
<evidence type="ECO:0000313" key="5">
    <source>
        <dbReference type="Proteomes" id="UP000007029"/>
    </source>
</evidence>
<dbReference type="GO" id="GO:0006310">
    <property type="term" value="P:DNA recombination"/>
    <property type="evidence" value="ECO:0007669"/>
    <property type="project" value="UniProtKB-KW"/>
</dbReference>
<dbReference type="InterPro" id="IPR050090">
    <property type="entry name" value="Tyrosine_recombinase_XerCD"/>
</dbReference>
<evidence type="ECO:0000259" key="3">
    <source>
        <dbReference type="PROSITE" id="PS51898"/>
    </source>
</evidence>
<dbReference type="PANTHER" id="PTHR30349">
    <property type="entry name" value="PHAGE INTEGRASE-RELATED"/>
    <property type="match status" value="1"/>
</dbReference>
<sequence>MRKVNEENERIKRKYFQYRKTAQRKDEATIDKDAEAILHFEASTNYAPFKKFRIEQAIRYRDKLDIEKNKKTGKPLAKATIAKRLASIKAFIFWLADQQGYKSRIRYSDADYFNMDAKGQRVANAVRERPHPSLEMVRHAFNQMPANTELERRNAAVIAFFMISGARDGAAASLRLKHINLVDGYVFQDAREVKTKNSKTFTTYFMPVDPIYMECFCTWVQYLQSELLFGPDDPLFPPPEMGLKDGQFTVVGLKRETYQNANALRTVVKQAFENAGLPIFAPHSLRKTLTKWATVQYPTHEAFKAFSQNIGHSNVATTLSAYCPVSTERQGELIKAPKIPA</sequence>
<gene>
    <name evidence="4" type="ordered locus">RD1_2232</name>
</gene>
<dbReference type="SUPFAM" id="SSF56349">
    <property type="entry name" value="DNA breaking-rejoining enzymes"/>
    <property type="match status" value="1"/>
</dbReference>
<dbReference type="GO" id="GO:0015074">
    <property type="term" value="P:DNA integration"/>
    <property type="evidence" value="ECO:0007669"/>
    <property type="project" value="UniProtKB-KW"/>
</dbReference>
<keyword evidence="5" id="KW-1185">Reference proteome</keyword>
<feature type="domain" description="Tyr recombinase" evidence="3">
    <location>
        <begin position="127"/>
        <end position="335"/>
    </location>
</feature>
<dbReference type="KEGG" id="rde:RD1_2232"/>
<dbReference type="RefSeq" id="WP_011568439.1">
    <property type="nucleotide sequence ID" value="NC_008209.1"/>
</dbReference>
<name>Q167M1_ROSDO</name>
<dbReference type="InterPro" id="IPR013762">
    <property type="entry name" value="Integrase-like_cat_sf"/>
</dbReference>
<evidence type="ECO:0000313" key="4">
    <source>
        <dbReference type="EMBL" id="ABG31822.1"/>
    </source>
</evidence>
<protein>
    <submittedName>
        <fullName evidence="4">Phage integrase family domain protein, putative</fullName>
    </submittedName>
</protein>
<dbReference type="OrthoDB" id="7354488at2"/>
<dbReference type="eggNOG" id="COG4974">
    <property type="taxonomic scope" value="Bacteria"/>
</dbReference>
<dbReference type="Proteomes" id="UP000007029">
    <property type="component" value="Chromosome"/>
</dbReference>
<accession>Q167M1</accession>
<keyword evidence="2" id="KW-0233">DNA recombination</keyword>
<dbReference type="STRING" id="375451.RD1_2232"/>
<dbReference type="InterPro" id="IPR002104">
    <property type="entry name" value="Integrase_catalytic"/>
</dbReference>
<dbReference type="Gene3D" id="1.10.443.10">
    <property type="entry name" value="Intergrase catalytic core"/>
    <property type="match status" value="1"/>
</dbReference>
<keyword evidence="1" id="KW-0229">DNA integration</keyword>
<dbReference type="AlphaFoldDB" id="Q167M1"/>
<reference evidence="4 5" key="1">
    <citation type="journal article" date="2007" name="J. Bacteriol.">
        <title>The complete genome sequence of Roseobacter denitrificans reveals a mixotrophic rather than photosynthetic metabolism.</title>
        <authorList>
            <person name="Swingley W.D."/>
            <person name="Sadekar S."/>
            <person name="Mastrian S.D."/>
            <person name="Matthies H.J."/>
            <person name="Hao J."/>
            <person name="Ramos H."/>
            <person name="Acharya C.R."/>
            <person name="Conrad A.L."/>
            <person name="Taylor H.L."/>
            <person name="Dejesa L.C."/>
            <person name="Shah M.K."/>
            <person name="O'huallachain M.E."/>
            <person name="Lince M.T."/>
            <person name="Blankenship R.E."/>
            <person name="Beatty J.T."/>
            <person name="Touchman J.W."/>
        </authorList>
    </citation>
    <scope>NUCLEOTIDE SEQUENCE [LARGE SCALE GENOMIC DNA]</scope>
    <source>
        <strain evidence="5">ATCC 33942 / OCh 114</strain>
    </source>
</reference>
<proteinExistence type="predicted"/>
<dbReference type="EMBL" id="CP000362">
    <property type="protein sequence ID" value="ABG31822.1"/>
    <property type="molecule type" value="Genomic_DNA"/>
</dbReference>
<dbReference type="PANTHER" id="PTHR30349:SF64">
    <property type="entry name" value="PROPHAGE INTEGRASE INTD-RELATED"/>
    <property type="match status" value="1"/>
</dbReference>